<dbReference type="PANTHER" id="PTHR37938:SF1">
    <property type="entry name" value="BLL0215 PROTEIN"/>
    <property type="match status" value="1"/>
</dbReference>
<evidence type="ECO:0000313" key="3">
    <source>
        <dbReference type="EMBL" id="AWB27570.1"/>
    </source>
</evidence>
<dbReference type="GeneID" id="36512347"/>
<gene>
    <name evidence="3" type="ORF">HARCEL1_07530</name>
</gene>
<evidence type="ECO:0000313" key="4">
    <source>
        <dbReference type="Proteomes" id="UP000244727"/>
    </source>
</evidence>
<dbReference type="RefSeq" id="WP_108381947.1">
    <property type="nucleotide sequence ID" value="NZ_CP028858.1"/>
</dbReference>
<evidence type="ECO:0000256" key="1">
    <source>
        <dbReference type="SAM" id="Phobius"/>
    </source>
</evidence>
<dbReference type="AlphaFoldDB" id="A0A2R4X1B0"/>
<dbReference type="Proteomes" id="UP000244727">
    <property type="component" value="Chromosome"/>
</dbReference>
<dbReference type="PANTHER" id="PTHR37938">
    <property type="entry name" value="BLL0215 PROTEIN"/>
    <property type="match status" value="1"/>
</dbReference>
<sequence length="208" mass="22194">MSDDARPDWLPATDERLQYVGGPRTKAAIPAGLIGAAFVVMGVVGLIAPGPIPRAWPFTLGALGAIGLGIAMPVWTVLWLKHTGYVVTESALYTKRGILGRTVTSVGFETIQNVKTSQSVTGRLFDHGTIAVETAGSGGTTSMEGETTPVGPELAFKYVNDPRSIQRLIDTSATGSERSDDRIPGSTTQWQAVLDEVRAWRRAVEQSQ</sequence>
<evidence type="ECO:0000259" key="2">
    <source>
        <dbReference type="Pfam" id="PF03703"/>
    </source>
</evidence>
<dbReference type="Pfam" id="PF03703">
    <property type="entry name" value="bPH_2"/>
    <property type="match status" value="1"/>
</dbReference>
<dbReference type="KEGG" id="harc:HARCEL1_07530"/>
<dbReference type="InterPro" id="IPR005182">
    <property type="entry name" value="YdbS-like_PH"/>
</dbReference>
<keyword evidence="4" id="KW-1185">Reference proteome</keyword>
<feature type="domain" description="YdbS-like PH" evidence="2">
    <location>
        <begin position="81"/>
        <end position="169"/>
    </location>
</feature>
<keyword evidence="1" id="KW-0472">Membrane</keyword>
<reference evidence="3 4" key="1">
    <citation type="submission" date="2018-04" db="EMBL/GenBank/DDBJ databases">
        <title>Halococcoides cellulosivorans gen. nov., sp. nov., an extremely halophilic cellulose-utilizing haloarchaeon from hypersaline lakes.</title>
        <authorList>
            <person name="Sorokin D.Y."/>
            <person name="Toshchakov S.V."/>
            <person name="Samarov N.I."/>
            <person name="Korzhenkov A."/>
            <person name="Kublanov I.V."/>
        </authorList>
    </citation>
    <scope>NUCLEOTIDE SEQUENCE [LARGE SCALE GENOMIC DNA]</scope>
    <source>
        <strain evidence="3 4">HArcel1</strain>
    </source>
</reference>
<organism evidence="3 4">
    <name type="scientific">Halococcoides cellulosivorans</name>
    <dbReference type="NCBI Taxonomy" id="1679096"/>
    <lineage>
        <taxon>Archaea</taxon>
        <taxon>Methanobacteriati</taxon>
        <taxon>Methanobacteriota</taxon>
        <taxon>Stenosarchaea group</taxon>
        <taxon>Halobacteria</taxon>
        <taxon>Halobacteriales</taxon>
        <taxon>Haloarculaceae</taxon>
        <taxon>Halococcoides</taxon>
    </lineage>
</organism>
<feature type="transmembrane region" description="Helical" evidence="1">
    <location>
        <begin position="60"/>
        <end position="80"/>
    </location>
</feature>
<dbReference type="EMBL" id="CP028858">
    <property type="protein sequence ID" value="AWB27570.1"/>
    <property type="molecule type" value="Genomic_DNA"/>
</dbReference>
<keyword evidence="1" id="KW-1133">Transmembrane helix</keyword>
<keyword evidence="1" id="KW-0812">Transmembrane</keyword>
<protein>
    <recommendedName>
        <fullName evidence="2">YdbS-like PH domain-containing protein</fullName>
    </recommendedName>
</protein>
<name>A0A2R4X1B0_9EURY</name>
<feature type="transmembrane region" description="Helical" evidence="1">
    <location>
        <begin position="27"/>
        <end position="48"/>
    </location>
</feature>
<accession>A0A2R4X1B0</accession>
<proteinExistence type="predicted"/>